<gene>
    <name evidence="1" type="ORF">FOB44_08910</name>
</gene>
<organism evidence="1 2">
    <name type="scientific">Chryseobacterium gallinarum</name>
    <dbReference type="NCBI Taxonomy" id="1324352"/>
    <lineage>
        <taxon>Bacteria</taxon>
        <taxon>Pseudomonadati</taxon>
        <taxon>Bacteroidota</taxon>
        <taxon>Flavobacteriia</taxon>
        <taxon>Flavobacteriales</taxon>
        <taxon>Weeksellaceae</taxon>
        <taxon>Chryseobacterium group</taxon>
        <taxon>Chryseobacterium</taxon>
    </lineage>
</organism>
<evidence type="ECO:0000313" key="1">
    <source>
        <dbReference type="EMBL" id="QIY90780.1"/>
    </source>
</evidence>
<dbReference type="RefSeq" id="WP_168238307.1">
    <property type="nucleotide sequence ID" value="NZ_CP050995.1"/>
</dbReference>
<keyword evidence="2" id="KW-1185">Reference proteome</keyword>
<dbReference type="Proteomes" id="UP000501570">
    <property type="component" value="Chromosome"/>
</dbReference>
<proteinExistence type="predicted"/>
<accession>A0ABX6KQ70</accession>
<reference evidence="1 2" key="1">
    <citation type="submission" date="2019-09" db="EMBL/GenBank/DDBJ databases">
        <title>FDA dAtabase for Regulatory Grade micrObial Sequences (FDA-ARGOS): Supporting development and validation of Infectious Disease Dx tests.</title>
        <authorList>
            <person name="Sciortino C."/>
            <person name="Tallon L."/>
            <person name="Sadzewicz L."/>
            <person name="Vavikolanu K."/>
            <person name="Mehta A."/>
            <person name="Aluvathingal J."/>
            <person name="Nadendla S."/>
            <person name="Nandy P."/>
            <person name="Geyer C."/>
            <person name="Yan Y."/>
            <person name="Sichtig H."/>
        </authorList>
    </citation>
    <scope>NUCLEOTIDE SEQUENCE [LARGE SCALE GENOMIC DNA]</scope>
    <source>
        <strain evidence="1 2">FDAARGOS_636</strain>
    </source>
</reference>
<evidence type="ECO:0000313" key="2">
    <source>
        <dbReference type="Proteomes" id="UP000501570"/>
    </source>
</evidence>
<sequence length="176" mass="19213">MQTKSTANVYVETDGASHVFVEIDGIVYSYGRYDGSYSPASGSLAPLGDGVLLKLEGKNATNFIAERNAKYPTDKYSVKVDGAKVKAYYNKLYNSGTPLTGKDGYYKYGRAIDTYNLMGPGGNNCTTITYKALNYGGANIRPAQTPAGMRYDFNNYNIINKDITLLNIFGDLNSLL</sequence>
<name>A0ABX6KQ70_CHRGL</name>
<protein>
    <submittedName>
        <fullName evidence="1">Uncharacterized protein</fullName>
    </submittedName>
</protein>
<dbReference type="EMBL" id="CP050995">
    <property type="protein sequence ID" value="QIY90780.1"/>
    <property type="molecule type" value="Genomic_DNA"/>
</dbReference>